<dbReference type="EMBL" id="OX597824">
    <property type="protein sequence ID" value="CAI9730560.1"/>
    <property type="molecule type" value="Genomic_DNA"/>
</dbReference>
<evidence type="ECO:0000313" key="2">
    <source>
        <dbReference type="Proteomes" id="UP001162480"/>
    </source>
</evidence>
<dbReference type="SUPFAM" id="SSF74853">
    <property type="entry name" value="Lamin A/C globular tail domain"/>
    <property type="match status" value="1"/>
</dbReference>
<dbReference type="AlphaFoldDB" id="A0AA36B9Z7"/>
<protein>
    <submittedName>
        <fullName evidence="1">Uncharacterized protein</fullName>
    </submittedName>
</protein>
<organism evidence="1 2">
    <name type="scientific">Octopus vulgaris</name>
    <name type="common">Common octopus</name>
    <dbReference type="NCBI Taxonomy" id="6645"/>
    <lineage>
        <taxon>Eukaryota</taxon>
        <taxon>Metazoa</taxon>
        <taxon>Spiralia</taxon>
        <taxon>Lophotrochozoa</taxon>
        <taxon>Mollusca</taxon>
        <taxon>Cephalopoda</taxon>
        <taxon>Coleoidea</taxon>
        <taxon>Octopodiformes</taxon>
        <taxon>Octopoda</taxon>
        <taxon>Incirrata</taxon>
        <taxon>Octopodidae</taxon>
        <taxon>Octopus</taxon>
    </lineage>
</organism>
<sequence length="248" mass="28497">MEASRRQQYRVVKRYECFRPWDFSSPSDFIEGKSSEQIFSSKTSNPTKSAELWQHVSKYYEKLKYNDYATKYPSSALAHFSILEVDPNGKFIRLYNSEGKAIAWTNPFMKTSKMTLKKSLHETNTEEVQTVEPEMDKVVSKKSTKVTANKRARPKVTWNVNHIKYPYGLPSGHDCHPCSELKEVKELPVSTVRNRNASIFSLISKCRIKNSAMIARASCNSVSQNFECSVRCTRVLTPRISIQSLFNV</sequence>
<proteinExistence type="predicted"/>
<dbReference type="Proteomes" id="UP001162480">
    <property type="component" value="Chromosome 11"/>
</dbReference>
<keyword evidence="2" id="KW-1185">Reference proteome</keyword>
<accession>A0AA36B9Z7</accession>
<name>A0AA36B9Z7_OCTVU</name>
<dbReference type="InterPro" id="IPR036415">
    <property type="entry name" value="Lamin_tail_dom_sf"/>
</dbReference>
<reference evidence="1" key="1">
    <citation type="submission" date="2023-08" db="EMBL/GenBank/DDBJ databases">
        <authorList>
            <person name="Alioto T."/>
            <person name="Alioto T."/>
            <person name="Gomez Garrido J."/>
        </authorList>
    </citation>
    <scope>NUCLEOTIDE SEQUENCE</scope>
</reference>
<evidence type="ECO:0000313" key="1">
    <source>
        <dbReference type="EMBL" id="CAI9730560.1"/>
    </source>
</evidence>
<gene>
    <name evidence="1" type="ORF">OCTVUL_1B030677</name>
</gene>